<dbReference type="PROSITE" id="PS51898">
    <property type="entry name" value="TYR_RECOMBINASE"/>
    <property type="match status" value="1"/>
</dbReference>
<dbReference type="Gene3D" id="1.10.150.130">
    <property type="match status" value="1"/>
</dbReference>
<dbReference type="GO" id="GO:0006310">
    <property type="term" value="P:DNA recombination"/>
    <property type="evidence" value="ECO:0007669"/>
    <property type="project" value="UniProtKB-KW"/>
</dbReference>
<dbReference type="Pfam" id="PF00589">
    <property type="entry name" value="Phage_integrase"/>
    <property type="match status" value="1"/>
</dbReference>
<keyword evidence="2" id="KW-0229">DNA integration</keyword>
<dbReference type="EMBL" id="CP042304">
    <property type="protein sequence ID" value="QDZ10699.1"/>
    <property type="molecule type" value="Genomic_DNA"/>
</dbReference>
<dbReference type="InterPro" id="IPR010998">
    <property type="entry name" value="Integrase_recombinase_N"/>
</dbReference>
<dbReference type="RefSeq" id="WP_146289485.1">
    <property type="nucleotide sequence ID" value="NZ_CP042304.1"/>
</dbReference>
<feature type="domain" description="Tyr recombinase" evidence="6">
    <location>
        <begin position="165"/>
        <end position="359"/>
    </location>
</feature>
<reference evidence="8 9" key="1">
    <citation type="submission" date="2019-07" db="EMBL/GenBank/DDBJ databases">
        <title>Full genome sequence of Devosia sp. Gsoil 520.</title>
        <authorList>
            <person name="Im W.-T."/>
        </authorList>
    </citation>
    <scope>NUCLEOTIDE SEQUENCE [LARGE SCALE GENOMIC DNA]</scope>
    <source>
        <strain evidence="8 9">Gsoil 520</strain>
    </source>
</reference>
<dbReference type="InterPro" id="IPR044068">
    <property type="entry name" value="CB"/>
</dbReference>
<dbReference type="InterPro" id="IPR050090">
    <property type="entry name" value="Tyrosine_recombinase_XerCD"/>
</dbReference>
<evidence type="ECO:0000259" key="6">
    <source>
        <dbReference type="PROSITE" id="PS51898"/>
    </source>
</evidence>
<feature type="domain" description="Core-binding (CB)" evidence="7">
    <location>
        <begin position="61"/>
        <end position="145"/>
    </location>
</feature>
<name>A0A5B8LS34_9HYPH</name>
<dbReference type="SUPFAM" id="SSF56349">
    <property type="entry name" value="DNA breaking-rejoining enzymes"/>
    <property type="match status" value="1"/>
</dbReference>
<protein>
    <submittedName>
        <fullName evidence="8">Tyrosine-type recombinase/integrase</fullName>
    </submittedName>
</protein>
<gene>
    <name evidence="8" type="ORF">FPZ08_08000</name>
</gene>
<dbReference type="KEGG" id="dea:FPZ08_08000"/>
<keyword evidence="3 5" id="KW-0238">DNA-binding</keyword>
<dbReference type="PANTHER" id="PTHR30349">
    <property type="entry name" value="PHAGE INTEGRASE-RELATED"/>
    <property type="match status" value="1"/>
</dbReference>
<dbReference type="Proteomes" id="UP000315364">
    <property type="component" value="Chromosome"/>
</dbReference>
<dbReference type="InterPro" id="IPR002104">
    <property type="entry name" value="Integrase_catalytic"/>
</dbReference>
<evidence type="ECO:0000259" key="7">
    <source>
        <dbReference type="PROSITE" id="PS51900"/>
    </source>
</evidence>
<organism evidence="8 9">
    <name type="scientific">Devosia ginsengisoli</name>
    <dbReference type="NCBI Taxonomy" id="400770"/>
    <lineage>
        <taxon>Bacteria</taxon>
        <taxon>Pseudomonadati</taxon>
        <taxon>Pseudomonadota</taxon>
        <taxon>Alphaproteobacteria</taxon>
        <taxon>Hyphomicrobiales</taxon>
        <taxon>Devosiaceae</taxon>
        <taxon>Devosia</taxon>
    </lineage>
</organism>
<comment type="similarity">
    <text evidence="1">Belongs to the 'phage' integrase family.</text>
</comment>
<dbReference type="InterPro" id="IPR013762">
    <property type="entry name" value="Integrase-like_cat_sf"/>
</dbReference>
<dbReference type="GO" id="GO:0003677">
    <property type="term" value="F:DNA binding"/>
    <property type="evidence" value="ECO:0007669"/>
    <property type="project" value="UniProtKB-UniRule"/>
</dbReference>
<evidence type="ECO:0000256" key="2">
    <source>
        <dbReference type="ARBA" id="ARBA00022908"/>
    </source>
</evidence>
<dbReference type="AlphaFoldDB" id="A0A5B8LS34"/>
<evidence type="ECO:0000256" key="1">
    <source>
        <dbReference type="ARBA" id="ARBA00008857"/>
    </source>
</evidence>
<evidence type="ECO:0000256" key="5">
    <source>
        <dbReference type="PROSITE-ProRule" id="PRU01248"/>
    </source>
</evidence>
<dbReference type="OrthoDB" id="8201432at2"/>
<evidence type="ECO:0000313" key="9">
    <source>
        <dbReference type="Proteomes" id="UP000315364"/>
    </source>
</evidence>
<keyword evidence="9" id="KW-1185">Reference proteome</keyword>
<sequence length="405" mass="46363">MKPKKSWKHSFHKQMATKAVGFFQHALRLKGRWQNADKDDPWNRGLDDNPKLRRESFDIVRTVADLIQLYTASGSFRGLSAASKKSYQLYLDSILTKFGASPLKMFDERGARTLIRQWRDNELASRPRTADATIAILRLILNFAVDEEYLYRNPAAGLGCIHTITRRDIIWTDGQIAAFLSKAPRHLSRVLLLAIWTGQRQADLINLKWEAYDGRYIMLQPRKSYRGKPARRVKVLVAEELRKILKEINLEQIARANDPNPKKRRPQPDYILTNSRGIPWVLEGFKGAWRKAVAHAGLSGVTFHDLRGTFITLSHRAGASIMEIAEATGHDEKECERIIRKHYLAAGGEPVVMKLEAAKRFAPKNWLRANAEKFDAKERHTAPRHPRMSTRFEQISAARQARLDG</sequence>
<dbReference type="GO" id="GO:0015074">
    <property type="term" value="P:DNA integration"/>
    <property type="evidence" value="ECO:0007669"/>
    <property type="project" value="UniProtKB-KW"/>
</dbReference>
<evidence type="ECO:0000313" key="8">
    <source>
        <dbReference type="EMBL" id="QDZ10699.1"/>
    </source>
</evidence>
<dbReference type="InterPro" id="IPR011010">
    <property type="entry name" value="DNA_brk_join_enz"/>
</dbReference>
<accession>A0A5B8LS34</accession>
<dbReference type="Gene3D" id="1.10.443.10">
    <property type="entry name" value="Intergrase catalytic core"/>
    <property type="match status" value="1"/>
</dbReference>
<dbReference type="PROSITE" id="PS51900">
    <property type="entry name" value="CB"/>
    <property type="match status" value="1"/>
</dbReference>
<evidence type="ECO:0000256" key="4">
    <source>
        <dbReference type="ARBA" id="ARBA00023172"/>
    </source>
</evidence>
<evidence type="ECO:0000256" key="3">
    <source>
        <dbReference type="ARBA" id="ARBA00023125"/>
    </source>
</evidence>
<dbReference type="PANTHER" id="PTHR30349:SF64">
    <property type="entry name" value="PROPHAGE INTEGRASE INTD-RELATED"/>
    <property type="match status" value="1"/>
</dbReference>
<keyword evidence="4" id="KW-0233">DNA recombination</keyword>
<proteinExistence type="inferred from homology"/>